<dbReference type="Proteomes" id="UP000007463">
    <property type="component" value="Chromosome"/>
</dbReference>
<dbReference type="InterPro" id="IPR028994">
    <property type="entry name" value="Integrin_alpha_N"/>
</dbReference>
<sequence>MTVLDNFRLVREFKKNNNLAQTSFHMNRFISLAIFYFSAVYILHSQVSSALKIMDEIRDPWEHFGNSVAIDGPYAVVGVCNMYSTDKGSAVIFERDAGGNWNKIQRLEPSDLQPGDLFGTYTAMSGNYMVVSAPTADSVGLDSTITSAGAVYIFERGSNGVWEQVFKIWAPDAQHYDRFGWQVGLSGKYLVLGSYNNYDANGMNYKSGAGAAYVYERTDGGEWLPVQKLTASDRSDGDWFTQVAVDSYTKTIVVGAPRSSKNASGANTIQSAGSIYVFKRDGSGNWNETQKLTASVRHQQAYFGTSVDVNGSWILVGASDEHYNDNEVHNPNKEGAAYLFEVNGAGLWTQKRKIGNPDGYDNDDFGRTVSLDGNYALIGSAGGLDENGGNFFFEAGCAYLYERNGAIWSLKKKLIAPDRTYHDEFTYSIAISGEQIIIGAPQEAQEEVVGYNKEYGAAYIFTILNPLEMEENELFSVNAYPNPTDGNLTISGERLFTELELMDVTGKVLDKTSLSPSGMISYSINQPEGIYFLKITAGKSSVVKKILLN</sequence>
<dbReference type="EMBL" id="CP002542">
    <property type="protein sequence ID" value="AEA44611.1"/>
    <property type="molecule type" value="Genomic_DNA"/>
</dbReference>
<evidence type="ECO:0000259" key="2">
    <source>
        <dbReference type="Pfam" id="PF18962"/>
    </source>
</evidence>
<dbReference type="InterPro" id="IPR013517">
    <property type="entry name" value="FG-GAP"/>
</dbReference>
<keyword evidence="4" id="KW-1185">Reference proteome</keyword>
<dbReference type="PANTHER" id="PTHR36220">
    <property type="entry name" value="UNNAMED PRODUCT"/>
    <property type="match status" value="1"/>
</dbReference>
<dbReference type="AlphaFoldDB" id="F2IFC6"/>
<evidence type="ECO:0000256" key="1">
    <source>
        <dbReference type="ARBA" id="ARBA00022729"/>
    </source>
</evidence>
<accession>F2IFC6</accession>
<dbReference type="SUPFAM" id="SSF69318">
    <property type="entry name" value="Integrin alpha N-terminal domain"/>
    <property type="match status" value="1"/>
</dbReference>
<organism evidence="3 4">
    <name type="scientific">Fluviicola taffensis (strain DSM 16823 / NCIMB 13979 / RW262)</name>
    <dbReference type="NCBI Taxonomy" id="755732"/>
    <lineage>
        <taxon>Bacteria</taxon>
        <taxon>Pseudomonadati</taxon>
        <taxon>Bacteroidota</taxon>
        <taxon>Flavobacteriia</taxon>
        <taxon>Flavobacteriales</taxon>
        <taxon>Crocinitomicaceae</taxon>
        <taxon>Fluviicola</taxon>
    </lineage>
</organism>
<dbReference type="PANTHER" id="PTHR36220:SF1">
    <property type="entry name" value="GAMMA TUBULIN COMPLEX COMPONENT C-TERMINAL DOMAIN-CONTAINING PROTEIN"/>
    <property type="match status" value="1"/>
</dbReference>
<dbReference type="HOGENOM" id="CLU_552800_0_0_10"/>
<proteinExistence type="predicted"/>
<gene>
    <name evidence="3" type="ordered locus">Fluta_2629</name>
</gene>
<keyword evidence="1" id="KW-0732">Signal</keyword>
<dbReference type="InterPro" id="IPR026444">
    <property type="entry name" value="Secre_tail"/>
</dbReference>
<dbReference type="STRING" id="755732.Fluta_2629"/>
<reference evidence="3 4" key="1">
    <citation type="journal article" date="2011" name="Stand. Genomic Sci.">
        <title>Complete genome sequence of the gliding freshwater bacterium Fluviicola taffensis type strain (RW262).</title>
        <authorList>
            <person name="Woyke T."/>
            <person name="Chertkov O."/>
            <person name="Lapidus A."/>
            <person name="Nolan M."/>
            <person name="Lucas S."/>
            <person name="Del Rio T.G."/>
            <person name="Tice H."/>
            <person name="Cheng J.F."/>
            <person name="Tapia R."/>
            <person name="Han C."/>
            <person name="Goodwin L."/>
            <person name="Pitluck S."/>
            <person name="Liolios K."/>
            <person name="Pagani I."/>
            <person name="Ivanova N."/>
            <person name="Huntemann M."/>
            <person name="Mavromatis K."/>
            <person name="Mikhailova N."/>
            <person name="Pati A."/>
            <person name="Chen A."/>
            <person name="Palaniappan K."/>
            <person name="Land M."/>
            <person name="Hauser L."/>
            <person name="Brambilla E.M."/>
            <person name="Rohde M."/>
            <person name="Mwirichia R."/>
            <person name="Sikorski J."/>
            <person name="Tindall B.J."/>
            <person name="Goker M."/>
            <person name="Bristow J."/>
            <person name="Eisen J.A."/>
            <person name="Markowitz V."/>
            <person name="Hugenholtz P."/>
            <person name="Klenk H.P."/>
            <person name="Kyrpides N.C."/>
        </authorList>
    </citation>
    <scope>NUCLEOTIDE SEQUENCE [LARGE SCALE GENOMIC DNA]</scope>
    <source>
        <strain evidence="4">DSM 16823 / RW262 / RW262</strain>
    </source>
</reference>
<dbReference type="Pfam" id="PF18962">
    <property type="entry name" value="Por_Secre_tail"/>
    <property type="match status" value="1"/>
</dbReference>
<reference evidence="4" key="2">
    <citation type="submission" date="2011-02" db="EMBL/GenBank/DDBJ databases">
        <title>The complete genome of Fluviicola taffensis DSM 16823.</title>
        <authorList>
            <consortium name="US DOE Joint Genome Institute (JGI-PGF)"/>
            <person name="Lucas S."/>
            <person name="Copeland A."/>
            <person name="Lapidus A."/>
            <person name="Bruce D."/>
            <person name="Goodwin L."/>
            <person name="Pitluck S."/>
            <person name="Kyrpides N."/>
            <person name="Mavromatis K."/>
            <person name="Ivanova N."/>
            <person name="Mikhailova N."/>
            <person name="Pagani I."/>
            <person name="Chertkov O."/>
            <person name="Detter J.C."/>
            <person name="Han C."/>
            <person name="Tapia R."/>
            <person name="Land M."/>
            <person name="Hauser L."/>
            <person name="Markowitz V."/>
            <person name="Cheng J.-F."/>
            <person name="Hugenholtz P."/>
            <person name="Woyke T."/>
            <person name="Wu D."/>
            <person name="Tindall B."/>
            <person name="Pomrenke H.G."/>
            <person name="Brambilla E."/>
            <person name="Klenk H.-P."/>
            <person name="Eisen J.A."/>
        </authorList>
    </citation>
    <scope>NUCLEOTIDE SEQUENCE [LARGE SCALE GENOMIC DNA]</scope>
    <source>
        <strain evidence="4">DSM 16823 / RW262 / RW262</strain>
    </source>
</reference>
<feature type="domain" description="Secretion system C-terminal sorting" evidence="2">
    <location>
        <begin position="480"/>
        <end position="547"/>
    </location>
</feature>
<dbReference type="Gene3D" id="2.130.10.130">
    <property type="entry name" value="Integrin alpha, N-terminal"/>
    <property type="match status" value="2"/>
</dbReference>
<evidence type="ECO:0000313" key="3">
    <source>
        <dbReference type="EMBL" id="AEA44611.1"/>
    </source>
</evidence>
<evidence type="ECO:0000313" key="4">
    <source>
        <dbReference type="Proteomes" id="UP000007463"/>
    </source>
</evidence>
<dbReference type="Pfam" id="PF14312">
    <property type="entry name" value="FG-GAP_2"/>
    <property type="match status" value="6"/>
</dbReference>
<protein>
    <recommendedName>
        <fullName evidence="2">Secretion system C-terminal sorting domain-containing protein</fullName>
    </recommendedName>
</protein>
<dbReference type="KEGG" id="fte:Fluta_2629"/>
<name>F2IFC6_FLUTR</name>
<dbReference type="eggNOG" id="COG3266">
    <property type="taxonomic scope" value="Bacteria"/>
</dbReference>
<dbReference type="NCBIfam" id="TIGR04183">
    <property type="entry name" value="Por_Secre_tail"/>
    <property type="match status" value="1"/>
</dbReference>